<dbReference type="OrthoDB" id="5814140at2759"/>
<reference evidence="5 6" key="1">
    <citation type="submission" date="2013-12" db="EMBL/GenBank/DDBJ databases">
        <title>Draft genome of the parsitic nematode Ancylostoma duodenale.</title>
        <authorList>
            <person name="Mitreva M."/>
        </authorList>
    </citation>
    <scope>NUCLEOTIDE SEQUENCE [LARGE SCALE GENOMIC DNA]</scope>
    <source>
        <strain evidence="5 6">Zhejiang</strain>
    </source>
</reference>
<evidence type="ECO:0000313" key="5">
    <source>
        <dbReference type="EMBL" id="KIH62980.1"/>
    </source>
</evidence>
<evidence type="ECO:0000256" key="3">
    <source>
        <dbReference type="ARBA" id="ARBA00022525"/>
    </source>
</evidence>
<sequence>MVSNTTDLNGEFYLNGSTSRLLPISPLLYIEKDCKGKEHKIKLPSAKAEVIRGKAAQKIVDIGVINLI</sequence>
<dbReference type="InterPro" id="IPR038479">
    <property type="entry name" value="Transthyretin-like_sf"/>
</dbReference>
<accession>A0A0C2GNT7</accession>
<keyword evidence="6" id="KW-1185">Reference proteome</keyword>
<dbReference type="Gene3D" id="2.60.40.3330">
    <property type="match status" value="1"/>
</dbReference>
<organism evidence="5 6">
    <name type="scientific">Ancylostoma duodenale</name>
    <dbReference type="NCBI Taxonomy" id="51022"/>
    <lineage>
        <taxon>Eukaryota</taxon>
        <taxon>Metazoa</taxon>
        <taxon>Ecdysozoa</taxon>
        <taxon>Nematoda</taxon>
        <taxon>Chromadorea</taxon>
        <taxon>Rhabditida</taxon>
        <taxon>Rhabditina</taxon>
        <taxon>Rhabditomorpha</taxon>
        <taxon>Strongyloidea</taxon>
        <taxon>Ancylostomatidae</taxon>
        <taxon>Ancylostomatinae</taxon>
        <taxon>Ancylostoma</taxon>
    </lineage>
</organism>
<evidence type="ECO:0000256" key="1">
    <source>
        <dbReference type="ARBA" id="ARBA00004613"/>
    </source>
</evidence>
<dbReference type="GO" id="GO:0005576">
    <property type="term" value="C:extracellular region"/>
    <property type="evidence" value="ECO:0007669"/>
    <property type="project" value="UniProtKB-SubCell"/>
</dbReference>
<dbReference type="Proteomes" id="UP000054047">
    <property type="component" value="Unassembled WGS sequence"/>
</dbReference>
<keyword evidence="4" id="KW-0732">Signal</keyword>
<evidence type="ECO:0000256" key="4">
    <source>
        <dbReference type="ARBA" id="ARBA00022729"/>
    </source>
</evidence>
<evidence type="ECO:0000313" key="6">
    <source>
        <dbReference type="Proteomes" id="UP000054047"/>
    </source>
</evidence>
<proteinExistence type="inferred from homology"/>
<dbReference type="InterPro" id="IPR001534">
    <property type="entry name" value="Transthyretin-like"/>
</dbReference>
<dbReference type="EMBL" id="KN728956">
    <property type="protein sequence ID" value="KIH62980.1"/>
    <property type="molecule type" value="Genomic_DNA"/>
</dbReference>
<protein>
    <recommendedName>
        <fullName evidence="7">Transthyretin-like family protein</fullName>
    </recommendedName>
</protein>
<dbReference type="Pfam" id="PF01060">
    <property type="entry name" value="TTR-52"/>
    <property type="match status" value="1"/>
</dbReference>
<evidence type="ECO:0000256" key="2">
    <source>
        <dbReference type="ARBA" id="ARBA00010112"/>
    </source>
</evidence>
<gene>
    <name evidence="5" type="ORF">ANCDUO_06730</name>
</gene>
<dbReference type="AlphaFoldDB" id="A0A0C2GNT7"/>
<comment type="similarity">
    <text evidence="2">Belongs to the nematode transthyretin-like family.</text>
</comment>
<name>A0A0C2GNT7_9BILA</name>
<dbReference type="GO" id="GO:0009986">
    <property type="term" value="C:cell surface"/>
    <property type="evidence" value="ECO:0007669"/>
    <property type="project" value="InterPro"/>
</dbReference>
<keyword evidence="3" id="KW-0964">Secreted</keyword>
<evidence type="ECO:0008006" key="7">
    <source>
        <dbReference type="Google" id="ProtNLM"/>
    </source>
</evidence>
<comment type="subcellular location">
    <subcellularLocation>
        <location evidence="1">Secreted</location>
    </subcellularLocation>
</comment>